<dbReference type="AlphaFoldDB" id="W4K915"/>
<dbReference type="HOGENOM" id="CLU_1258774_0_0_1"/>
<evidence type="ECO:0000313" key="2">
    <source>
        <dbReference type="Proteomes" id="UP000030671"/>
    </source>
</evidence>
<dbReference type="InParanoid" id="W4K915"/>
<proteinExistence type="predicted"/>
<sequence>MGKTWIQETLRRSKSSLITIRRATQRENISLENLPVSQHLSHLQYLYINAGQIPIHMLAQTLKDPAPFLQVLELTCIEQYRTRAIALPLDMFANQLPRLRSLELVNLSFPWATTPLIALVHLKIVLPQRDSAPNPTDPVPPGVQPRPPLALADFLDALEHMTLLETMEILDGLPTPPSGNLHAPAVDHIIRLPRLTSIILKGLAIDCYNLVRCLQIPPTA</sequence>
<keyword evidence="2" id="KW-1185">Reference proteome</keyword>
<dbReference type="GeneID" id="20675209"/>
<reference evidence="1 2" key="1">
    <citation type="journal article" date="2012" name="New Phytol.">
        <title>Insight into trade-off between wood decay and parasitism from the genome of a fungal forest pathogen.</title>
        <authorList>
            <person name="Olson A."/>
            <person name="Aerts A."/>
            <person name="Asiegbu F."/>
            <person name="Belbahri L."/>
            <person name="Bouzid O."/>
            <person name="Broberg A."/>
            <person name="Canback B."/>
            <person name="Coutinho P.M."/>
            <person name="Cullen D."/>
            <person name="Dalman K."/>
            <person name="Deflorio G."/>
            <person name="van Diepen L.T."/>
            <person name="Dunand C."/>
            <person name="Duplessis S."/>
            <person name="Durling M."/>
            <person name="Gonthier P."/>
            <person name="Grimwood J."/>
            <person name="Fossdal C.G."/>
            <person name="Hansson D."/>
            <person name="Henrissat B."/>
            <person name="Hietala A."/>
            <person name="Himmelstrand K."/>
            <person name="Hoffmeister D."/>
            <person name="Hogberg N."/>
            <person name="James T.Y."/>
            <person name="Karlsson M."/>
            <person name="Kohler A."/>
            <person name="Kues U."/>
            <person name="Lee Y.H."/>
            <person name="Lin Y.C."/>
            <person name="Lind M."/>
            <person name="Lindquist E."/>
            <person name="Lombard V."/>
            <person name="Lucas S."/>
            <person name="Lunden K."/>
            <person name="Morin E."/>
            <person name="Murat C."/>
            <person name="Park J."/>
            <person name="Raffaello T."/>
            <person name="Rouze P."/>
            <person name="Salamov A."/>
            <person name="Schmutz J."/>
            <person name="Solheim H."/>
            <person name="Stahlberg J."/>
            <person name="Velez H."/>
            <person name="de Vries R.P."/>
            <person name="Wiebenga A."/>
            <person name="Woodward S."/>
            <person name="Yakovlev I."/>
            <person name="Garbelotto M."/>
            <person name="Martin F."/>
            <person name="Grigoriev I.V."/>
            <person name="Stenlid J."/>
        </authorList>
    </citation>
    <scope>NUCLEOTIDE SEQUENCE [LARGE SCALE GENOMIC DNA]</scope>
    <source>
        <strain evidence="1 2">TC 32-1</strain>
    </source>
</reference>
<dbReference type="RefSeq" id="XP_009546208.1">
    <property type="nucleotide sequence ID" value="XM_009547913.1"/>
</dbReference>
<accession>W4K915</accession>
<gene>
    <name evidence="1" type="ORF">HETIRDRAFT_439964</name>
</gene>
<dbReference type="Proteomes" id="UP000030671">
    <property type="component" value="Unassembled WGS sequence"/>
</dbReference>
<dbReference type="KEGG" id="hir:HETIRDRAFT_439964"/>
<evidence type="ECO:0000313" key="1">
    <source>
        <dbReference type="EMBL" id="ETW81576.1"/>
    </source>
</evidence>
<feature type="non-terminal residue" evidence="1">
    <location>
        <position position="220"/>
    </location>
</feature>
<protein>
    <submittedName>
        <fullName evidence="1">Uncharacterized protein</fullName>
    </submittedName>
</protein>
<dbReference type="EMBL" id="KI925458">
    <property type="protein sequence ID" value="ETW81576.1"/>
    <property type="molecule type" value="Genomic_DNA"/>
</dbReference>
<name>W4K915_HETIT</name>
<dbReference type="OrthoDB" id="2884925at2759"/>
<organism evidence="1 2">
    <name type="scientific">Heterobasidion irregulare (strain TC 32-1)</name>
    <dbReference type="NCBI Taxonomy" id="747525"/>
    <lineage>
        <taxon>Eukaryota</taxon>
        <taxon>Fungi</taxon>
        <taxon>Dikarya</taxon>
        <taxon>Basidiomycota</taxon>
        <taxon>Agaricomycotina</taxon>
        <taxon>Agaricomycetes</taxon>
        <taxon>Russulales</taxon>
        <taxon>Bondarzewiaceae</taxon>
        <taxon>Heterobasidion</taxon>
        <taxon>Heterobasidion annosum species complex</taxon>
    </lineage>
</organism>